<accession>A0AA37VBR5</accession>
<organism evidence="3 4">
    <name type="scientific">Roseisolibacter agri</name>
    <dbReference type="NCBI Taxonomy" id="2014610"/>
    <lineage>
        <taxon>Bacteria</taxon>
        <taxon>Pseudomonadati</taxon>
        <taxon>Gemmatimonadota</taxon>
        <taxon>Gemmatimonadia</taxon>
        <taxon>Gemmatimonadales</taxon>
        <taxon>Gemmatimonadaceae</taxon>
        <taxon>Roseisolibacter</taxon>
    </lineage>
</organism>
<evidence type="ECO:0000313" key="3">
    <source>
        <dbReference type="EMBL" id="GLC26773.1"/>
    </source>
</evidence>
<evidence type="ECO:0000256" key="1">
    <source>
        <dbReference type="SAM" id="Coils"/>
    </source>
</evidence>
<comment type="caution">
    <text evidence="3">The sequence shown here is derived from an EMBL/GenBank/DDBJ whole genome shotgun (WGS) entry which is preliminary data.</text>
</comment>
<dbReference type="EMBL" id="BRXS01000005">
    <property type="protein sequence ID" value="GLC26773.1"/>
    <property type="molecule type" value="Genomic_DNA"/>
</dbReference>
<dbReference type="AlphaFoldDB" id="A0AA37VBR5"/>
<gene>
    <name evidence="3" type="ORF">rosag_32860</name>
</gene>
<keyword evidence="1" id="KW-0175">Coiled coil</keyword>
<sequence>MLVLVHATATGAAHAQTPADTARRPAPDSLSADSLAARLARAEAAIALLRQQMAEESETAARTRSRARLEFSARLLANGFWTSARVNNVDVPQVASPPVAGGGGVLGATVRQSRVGAVAVIPEVLGGTFDAGIDVDFFGGVQNGAGDRRLFPEPRLRTARGRLIWARTEVLVGSETPLVSDLDPISVASVGTPNFSGAGNLWNWLAQVRVTREVTDSGAPVRIALQGAVLAPFAGAQVAGEPDAVDAAERSRRPFLEARVRGRWGAAAAEHDLPALTELVDGGGEVGVGVHHGWVDIGGGVLRASRAFTVDARVALAPGVELRGEGYAGGQLLRGLGGGGIGQAFGRAAAGAPPGALGPPLRDAAGWAQLNVQPHPVLMGGAGCGIDGVRAADRAVRQRNAVCAAHVAWRPVQPLLVGFEWRRLRTRYDAGAFVAHHLNLAFGVEL</sequence>
<evidence type="ECO:0000313" key="4">
    <source>
        <dbReference type="Proteomes" id="UP001161325"/>
    </source>
</evidence>
<dbReference type="Proteomes" id="UP001161325">
    <property type="component" value="Unassembled WGS sequence"/>
</dbReference>
<feature type="compositionally biased region" description="Low complexity" evidence="2">
    <location>
        <begin position="7"/>
        <end position="19"/>
    </location>
</feature>
<feature type="coiled-coil region" evidence="1">
    <location>
        <begin position="32"/>
        <end position="59"/>
    </location>
</feature>
<reference evidence="3" key="1">
    <citation type="submission" date="2022-08" db="EMBL/GenBank/DDBJ databases">
        <title>Draft genome sequencing of Roseisolibacter agri AW1220.</title>
        <authorList>
            <person name="Tobiishi Y."/>
            <person name="Tonouchi A."/>
        </authorList>
    </citation>
    <scope>NUCLEOTIDE SEQUENCE</scope>
    <source>
        <strain evidence="3">AW1220</strain>
    </source>
</reference>
<name>A0AA37VBR5_9BACT</name>
<feature type="region of interest" description="Disordered" evidence="2">
    <location>
        <begin position="7"/>
        <end position="30"/>
    </location>
</feature>
<proteinExistence type="predicted"/>
<dbReference type="RefSeq" id="WP_284351227.1">
    <property type="nucleotide sequence ID" value="NZ_BRXS01000005.1"/>
</dbReference>
<protein>
    <submittedName>
        <fullName evidence="3">Uncharacterized protein</fullName>
    </submittedName>
</protein>
<evidence type="ECO:0000256" key="2">
    <source>
        <dbReference type="SAM" id="MobiDB-lite"/>
    </source>
</evidence>
<keyword evidence="4" id="KW-1185">Reference proteome</keyword>